<evidence type="ECO:0000256" key="3">
    <source>
        <dbReference type="ARBA" id="ARBA00022475"/>
    </source>
</evidence>
<dbReference type="InterPro" id="IPR004156">
    <property type="entry name" value="OATP"/>
</dbReference>
<organism evidence="10 11">
    <name type="scientific">Rhipicephalus microplus</name>
    <name type="common">Cattle tick</name>
    <name type="synonym">Boophilus microplus</name>
    <dbReference type="NCBI Taxonomy" id="6941"/>
    <lineage>
        <taxon>Eukaryota</taxon>
        <taxon>Metazoa</taxon>
        <taxon>Ecdysozoa</taxon>
        <taxon>Arthropoda</taxon>
        <taxon>Chelicerata</taxon>
        <taxon>Arachnida</taxon>
        <taxon>Acari</taxon>
        <taxon>Parasitiformes</taxon>
        <taxon>Ixodida</taxon>
        <taxon>Ixodoidea</taxon>
        <taxon>Ixodidae</taxon>
        <taxon>Rhipicephalinae</taxon>
        <taxon>Rhipicephalus</taxon>
        <taxon>Boophilus</taxon>
    </lineage>
</organism>
<dbReference type="PANTHER" id="PTHR11388">
    <property type="entry name" value="ORGANIC ANION TRANSPORTER"/>
    <property type="match status" value="1"/>
</dbReference>
<evidence type="ECO:0000256" key="7">
    <source>
        <dbReference type="ARBA" id="ARBA00023157"/>
    </source>
</evidence>
<dbReference type="Pfam" id="PF07648">
    <property type="entry name" value="Kazal_2"/>
    <property type="match status" value="1"/>
</dbReference>
<feature type="transmembrane region" description="Helical" evidence="8">
    <location>
        <begin position="326"/>
        <end position="349"/>
    </location>
</feature>
<evidence type="ECO:0000256" key="1">
    <source>
        <dbReference type="ARBA" id="ARBA00004651"/>
    </source>
</evidence>
<feature type="transmembrane region" description="Helical" evidence="8">
    <location>
        <begin position="82"/>
        <end position="103"/>
    </location>
</feature>
<evidence type="ECO:0000256" key="2">
    <source>
        <dbReference type="ARBA" id="ARBA00009657"/>
    </source>
</evidence>
<dbReference type="EMBL" id="JABSTU010004668">
    <property type="protein sequence ID" value="KAH7957978.1"/>
    <property type="molecule type" value="Genomic_DNA"/>
</dbReference>
<evidence type="ECO:0000256" key="8">
    <source>
        <dbReference type="SAM" id="Phobius"/>
    </source>
</evidence>
<dbReference type="InterPro" id="IPR036058">
    <property type="entry name" value="Kazal_dom_sf"/>
</dbReference>
<dbReference type="InterPro" id="IPR002350">
    <property type="entry name" value="Kazal_dom"/>
</dbReference>
<gene>
    <name evidence="10" type="ORF">HPB51_028037</name>
</gene>
<feature type="transmembrane region" description="Helical" evidence="8">
    <location>
        <begin position="417"/>
        <end position="437"/>
    </location>
</feature>
<keyword evidence="6 8" id="KW-0472">Membrane</keyword>
<protein>
    <recommendedName>
        <fullName evidence="9">Kazal-like domain-containing protein</fullName>
    </recommendedName>
</protein>
<accession>A0A9J6CYH7</accession>
<feature type="transmembrane region" description="Helical" evidence="8">
    <location>
        <begin position="28"/>
        <end position="51"/>
    </location>
</feature>
<proteinExistence type="inferred from homology"/>
<sequence>MIISAYNVANCVAIAPVAFMGTSRNKPVFIGVGVLTVGVGALLFSSVHFIAPAYQWGSEHQDLCPAGELPDEFCLRGDVRNYWFLLMLANAIHGIGSTPFYTLGVSYMDESVPTRTVSTYLGKSLVRLSTTLQFMKERSTGYYSLVEEKNTESHLGEHVMKDASLRQLPGAIYGILSNSTFLSLALAGTADSLPGDERRFPNLENRAIARKRARDTSRERPVSSLIASLVAVACIFALMSGSDPFVFPCNKHCNCHNSVYNPVCSVDGTVFFSPCLAGCEARLAKGGARVYANCSCITQYVPEELPNGTFFNVQGRRQKCNTGCTLLPYFTLGLFLALFSNFLNLAPLSAAVLRVVTPKERSLALAVKKIIMRVFASIPGPMLFGHVIDRSCLVWQSIGGHTGSCLYYNNKLLAHNLFYVLILLKTLSVLLYGLSWIKYRENFRSGRRDWHAA</sequence>
<comment type="subcellular location">
    <subcellularLocation>
        <location evidence="1">Cell membrane</location>
        <topology evidence="1">Multi-pass membrane protein</topology>
    </subcellularLocation>
</comment>
<comment type="similarity">
    <text evidence="2">Belongs to the organo anion transporter (TC 2.A.60) family.</text>
</comment>
<evidence type="ECO:0000256" key="4">
    <source>
        <dbReference type="ARBA" id="ARBA00022692"/>
    </source>
</evidence>
<feature type="transmembrane region" description="Helical" evidence="8">
    <location>
        <begin position="222"/>
        <end position="241"/>
    </location>
</feature>
<dbReference type="GO" id="GO:0016323">
    <property type="term" value="C:basolateral plasma membrane"/>
    <property type="evidence" value="ECO:0007669"/>
    <property type="project" value="TreeGrafter"/>
</dbReference>
<reference evidence="10" key="2">
    <citation type="submission" date="2021-09" db="EMBL/GenBank/DDBJ databases">
        <authorList>
            <person name="Jia N."/>
            <person name="Wang J."/>
            <person name="Shi W."/>
            <person name="Du L."/>
            <person name="Sun Y."/>
            <person name="Zhan W."/>
            <person name="Jiang J."/>
            <person name="Wang Q."/>
            <person name="Zhang B."/>
            <person name="Ji P."/>
            <person name="Sakyi L.B."/>
            <person name="Cui X."/>
            <person name="Yuan T."/>
            <person name="Jiang B."/>
            <person name="Yang W."/>
            <person name="Lam T.T.-Y."/>
            <person name="Chang Q."/>
            <person name="Ding S."/>
            <person name="Wang X."/>
            <person name="Zhu J."/>
            <person name="Ruan X."/>
            <person name="Zhao L."/>
            <person name="Wei J."/>
            <person name="Que T."/>
            <person name="Du C."/>
            <person name="Cheng J."/>
            <person name="Dai P."/>
            <person name="Han X."/>
            <person name="Huang E."/>
            <person name="Gao Y."/>
            <person name="Liu J."/>
            <person name="Shao H."/>
            <person name="Ye R."/>
            <person name="Li L."/>
            <person name="Wei W."/>
            <person name="Wang X."/>
            <person name="Wang C."/>
            <person name="Huo Q."/>
            <person name="Li W."/>
            <person name="Guo W."/>
            <person name="Chen H."/>
            <person name="Chen S."/>
            <person name="Zhou L."/>
            <person name="Zhou L."/>
            <person name="Ni X."/>
            <person name="Tian J."/>
            <person name="Zhou Y."/>
            <person name="Sheng Y."/>
            <person name="Liu T."/>
            <person name="Pan Y."/>
            <person name="Xia L."/>
            <person name="Li J."/>
            <person name="Zhao F."/>
            <person name="Cao W."/>
        </authorList>
    </citation>
    <scope>NUCLEOTIDE SEQUENCE</scope>
    <source>
        <strain evidence="10">Rmic-2018</strain>
        <tissue evidence="10">Larvae</tissue>
    </source>
</reference>
<evidence type="ECO:0000313" key="11">
    <source>
        <dbReference type="Proteomes" id="UP000821866"/>
    </source>
</evidence>
<dbReference type="PANTHER" id="PTHR11388:SF100">
    <property type="entry name" value="SOLUTE CARRIER ORGANIC ANION TRANSPORTER FAMILY MEMBER 4A1"/>
    <property type="match status" value="1"/>
</dbReference>
<feature type="domain" description="Kazal-like" evidence="9">
    <location>
        <begin position="243"/>
        <end position="298"/>
    </location>
</feature>
<keyword evidence="7" id="KW-1015">Disulfide bond</keyword>
<dbReference type="AlphaFoldDB" id="A0A9J6CYH7"/>
<dbReference type="SUPFAM" id="SSF100895">
    <property type="entry name" value="Kazal-type serine protease inhibitors"/>
    <property type="match status" value="1"/>
</dbReference>
<dbReference type="Proteomes" id="UP000821866">
    <property type="component" value="Unassembled WGS sequence"/>
</dbReference>
<keyword evidence="5 8" id="KW-1133">Transmembrane helix</keyword>
<evidence type="ECO:0000259" key="9">
    <source>
        <dbReference type="PROSITE" id="PS51465"/>
    </source>
</evidence>
<evidence type="ECO:0000256" key="6">
    <source>
        <dbReference type="ARBA" id="ARBA00023136"/>
    </source>
</evidence>
<evidence type="ECO:0000256" key="5">
    <source>
        <dbReference type="ARBA" id="ARBA00022989"/>
    </source>
</evidence>
<dbReference type="InterPro" id="IPR036259">
    <property type="entry name" value="MFS_trans_sf"/>
</dbReference>
<dbReference type="GO" id="GO:0043252">
    <property type="term" value="P:sodium-independent organic anion transport"/>
    <property type="evidence" value="ECO:0007669"/>
    <property type="project" value="TreeGrafter"/>
</dbReference>
<dbReference type="GO" id="GO:0015347">
    <property type="term" value="F:sodium-independent organic anion transmembrane transporter activity"/>
    <property type="evidence" value="ECO:0007669"/>
    <property type="project" value="TreeGrafter"/>
</dbReference>
<keyword evidence="3" id="KW-1003">Cell membrane</keyword>
<dbReference type="SUPFAM" id="SSF103473">
    <property type="entry name" value="MFS general substrate transporter"/>
    <property type="match status" value="1"/>
</dbReference>
<name>A0A9J6CYH7_RHIMP</name>
<dbReference type="Pfam" id="PF03137">
    <property type="entry name" value="OATP"/>
    <property type="match status" value="2"/>
</dbReference>
<comment type="caution">
    <text evidence="10">The sequence shown here is derived from an EMBL/GenBank/DDBJ whole genome shotgun (WGS) entry which is preliminary data.</text>
</comment>
<evidence type="ECO:0000313" key="10">
    <source>
        <dbReference type="EMBL" id="KAH7957978.1"/>
    </source>
</evidence>
<dbReference type="PROSITE" id="PS51465">
    <property type="entry name" value="KAZAL_2"/>
    <property type="match status" value="1"/>
</dbReference>
<keyword evidence="11" id="KW-1185">Reference proteome</keyword>
<keyword evidence="4 8" id="KW-0812">Transmembrane</keyword>
<dbReference type="VEuPathDB" id="VectorBase:LOC119169280"/>
<reference evidence="10" key="1">
    <citation type="journal article" date="2020" name="Cell">
        <title>Large-Scale Comparative Analyses of Tick Genomes Elucidate Their Genetic Diversity and Vector Capacities.</title>
        <authorList>
            <consortium name="Tick Genome and Microbiome Consortium (TIGMIC)"/>
            <person name="Jia N."/>
            <person name="Wang J."/>
            <person name="Shi W."/>
            <person name="Du L."/>
            <person name="Sun Y."/>
            <person name="Zhan W."/>
            <person name="Jiang J.F."/>
            <person name="Wang Q."/>
            <person name="Zhang B."/>
            <person name="Ji P."/>
            <person name="Bell-Sakyi L."/>
            <person name="Cui X.M."/>
            <person name="Yuan T.T."/>
            <person name="Jiang B.G."/>
            <person name="Yang W.F."/>
            <person name="Lam T.T."/>
            <person name="Chang Q.C."/>
            <person name="Ding S.J."/>
            <person name="Wang X.J."/>
            <person name="Zhu J.G."/>
            <person name="Ruan X.D."/>
            <person name="Zhao L."/>
            <person name="Wei J.T."/>
            <person name="Ye R.Z."/>
            <person name="Que T.C."/>
            <person name="Du C.H."/>
            <person name="Zhou Y.H."/>
            <person name="Cheng J.X."/>
            <person name="Dai P.F."/>
            <person name="Guo W.B."/>
            <person name="Han X.H."/>
            <person name="Huang E.J."/>
            <person name="Li L.F."/>
            <person name="Wei W."/>
            <person name="Gao Y.C."/>
            <person name="Liu J.Z."/>
            <person name="Shao H.Z."/>
            <person name="Wang X."/>
            <person name="Wang C.C."/>
            <person name="Yang T.C."/>
            <person name="Huo Q.B."/>
            <person name="Li W."/>
            <person name="Chen H.Y."/>
            <person name="Chen S.E."/>
            <person name="Zhou L.G."/>
            <person name="Ni X.B."/>
            <person name="Tian J.H."/>
            <person name="Sheng Y."/>
            <person name="Liu T."/>
            <person name="Pan Y.S."/>
            <person name="Xia L.Y."/>
            <person name="Li J."/>
            <person name="Zhao F."/>
            <person name="Cao W.C."/>
        </authorList>
    </citation>
    <scope>NUCLEOTIDE SEQUENCE</scope>
    <source>
        <strain evidence="10">Rmic-2018</strain>
    </source>
</reference>